<name>A0A1U9K6R6_9BACL</name>
<sequence>MEASFEKLLEIKNALNAKFLSVRKKWRLFWLPCLPANICCSLVQRERRSLLCRHRHESVRKKVFGHVVIIQPM</sequence>
<evidence type="ECO:0000313" key="2">
    <source>
        <dbReference type="Proteomes" id="UP000188603"/>
    </source>
</evidence>
<reference evidence="1 2" key="1">
    <citation type="journal article" date="2015" name="Int. J. Syst. Evol. Microbiol.">
        <title>Novibacillus thermophilus gen. nov., sp. nov., a Gram-staining-negative and moderately thermophilic member of the family Thermoactinomycetaceae.</title>
        <authorList>
            <person name="Yang G."/>
            <person name="Chen J."/>
            <person name="Zhou S."/>
        </authorList>
    </citation>
    <scope>NUCLEOTIDE SEQUENCE [LARGE SCALE GENOMIC DNA]</scope>
    <source>
        <strain evidence="1 2">SG-1</strain>
    </source>
</reference>
<gene>
    <name evidence="1" type="ORF">B0W44_08115</name>
</gene>
<dbReference type="AlphaFoldDB" id="A0A1U9K6R6"/>
<keyword evidence="2" id="KW-1185">Reference proteome</keyword>
<organism evidence="1 2">
    <name type="scientific">Novibacillus thermophilus</name>
    <dbReference type="NCBI Taxonomy" id="1471761"/>
    <lineage>
        <taxon>Bacteria</taxon>
        <taxon>Bacillati</taxon>
        <taxon>Bacillota</taxon>
        <taxon>Bacilli</taxon>
        <taxon>Bacillales</taxon>
        <taxon>Thermoactinomycetaceae</taxon>
        <taxon>Novibacillus</taxon>
    </lineage>
</organism>
<dbReference type="EMBL" id="CP019699">
    <property type="protein sequence ID" value="AQS55759.1"/>
    <property type="molecule type" value="Genomic_DNA"/>
</dbReference>
<accession>A0A1U9K6R6</accession>
<dbReference type="KEGG" id="ntr:B0W44_08115"/>
<dbReference type="Proteomes" id="UP000188603">
    <property type="component" value="Chromosome"/>
</dbReference>
<protein>
    <submittedName>
        <fullName evidence="1">Uncharacterized protein</fullName>
    </submittedName>
</protein>
<proteinExistence type="predicted"/>
<evidence type="ECO:0000313" key="1">
    <source>
        <dbReference type="EMBL" id="AQS55759.1"/>
    </source>
</evidence>